<feature type="domain" description="PPM-type phosphatase" evidence="3">
    <location>
        <begin position="168"/>
        <end position="346"/>
    </location>
</feature>
<proteinExistence type="predicted"/>
<dbReference type="OrthoDB" id="4935951at2"/>
<dbReference type="SUPFAM" id="SSF81606">
    <property type="entry name" value="PP2C-like"/>
    <property type="match status" value="1"/>
</dbReference>
<dbReference type="Gene3D" id="3.60.40.10">
    <property type="entry name" value="PPM-type phosphatase domain"/>
    <property type="match status" value="1"/>
</dbReference>
<gene>
    <name evidence="4" type="ORF">SAMN05421811_101185</name>
</gene>
<keyword evidence="5" id="KW-1185">Reference proteome</keyword>
<feature type="compositionally biased region" description="Basic residues" evidence="2">
    <location>
        <begin position="369"/>
        <end position="385"/>
    </location>
</feature>
<name>A0A1H9YVB7_9ACTN</name>
<evidence type="ECO:0000259" key="3">
    <source>
        <dbReference type="SMART" id="SM00331"/>
    </source>
</evidence>
<dbReference type="STRING" id="568860.SAMN05421811_101185"/>
<dbReference type="SUPFAM" id="SSF55781">
    <property type="entry name" value="GAF domain-like"/>
    <property type="match status" value="1"/>
</dbReference>
<protein>
    <submittedName>
        <fullName evidence="4">Stage II sporulation protein E (SpoIIE)</fullName>
    </submittedName>
</protein>
<evidence type="ECO:0000256" key="1">
    <source>
        <dbReference type="ARBA" id="ARBA00022801"/>
    </source>
</evidence>
<dbReference type="Pfam" id="PF07228">
    <property type="entry name" value="SpoIIE"/>
    <property type="match status" value="1"/>
</dbReference>
<dbReference type="PANTHER" id="PTHR43156:SF2">
    <property type="entry name" value="STAGE II SPORULATION PROTEIN E"/>
    <property type="match status" value="1"/>
</dbReference>
<evidence type="ECO:0000313" key="4">
    <source>
        <dbReference type="EMBL" id="SES73138.1"/>
    </source>
</evidence>
<dbReference type="InterPro" id="IPR052016">
    <property type="entry name" value="Bact_Sigma-Reg"/>
</dbReference>
<dbReference type="EMBL" id="FOHX01000001">
    <property type="protein sequence ID" value="SES73138.1"/>
    <property type="molecule type" value="Genomic_DNA"/>
</dbReference>
<sequence>MTHDRLRLEELLTEAENAAPVDSIDVIAADLRRRFGATAVSFMFLDLVGQQMVRMIRGDGGRQSERIHLRGSVYDQALRTQELTLAPDDRLGQRVLAPVTNRGDAIGLLELTLPRFDEEVLEQISQAAHALAYIVVTDRRFTDLYLWGQRTTPVSLAAEIQNQLLPSSSSCEAAQFVLAGALVPADTIGGDASRGARRASRSLAEQAGATHQALLDHGRQSLATGQLLRVSLDGTGARLVNAGHPWPLRLRDGKVREVPLRIDPPFGFPFPVDFQVQDLDLRAGDRLVFYTDGMRERQAASLDLPGLIQDTADQHPRELVRTLTGAVIDACHGHLQDDASVLCLDWRGPSRQGRRTHAGADTAGPRVRPLPRRAARGRPGRPGRW</sequence>
<dbReference type="InterPro" id="IPR001932">
    <property type="entry name" value="PPM-type_phosphatase-like_dom"/>
</dbReference>
<organism evidence="4 5">
    <name type="scientific">Nonomuraea wenchangensis</name>
    <dbReference type="NCBI Taxonomy" id="568860"/>
    <lineage>
        <taxon>Bacteria</taxon>
        <taxon>Bacillati</taxon>
        <taxon>Actinomycetota</taxon>
        <taxon>Actinomycetes</taxon>
        <taxon>Streptosporangiales</taxon>
        <taxon>Streptosporangiaceae</taxon>
        <taxon>Nonomuraea</taxon>
    </lineage>
</organism>
<evidence type="ECO:0000313" key="5">
    <source>
        <dbReference type="Proteomes" id="UP000199361"/>
    </source>
</evidence>
<dbReference type="InterPro" id="IPR036457">
    <property type="entry name" value="PPM-type-like_dom_sf"/>
</dbReference>
<dbReference type="RefSeq" id="WP_091075579.1">
    <property type="nucleotide sequence ID" value="NZ_FOHX01000001.1"/>
</dbReference>
<keyword evidence="1" id="KW-0378">Hydrolase</keyword>
<evidence type="ECO:0000256" key="2">
    <source>
        <dbReference type="SAM" id="MobiDB-lite"/>
    </source>
</evidence>
<reference evidence="4 5" key="1">
    <citation type="submission" date="2016-10" db="EMBL/GenBank/DDBJ databases">
        <authorList>
            <person name="de Groot N.N."/>
        </authorList>
    </citation>
    <scope>NUCLEOTIDE SEQUENCE [LARGE SCALE GENOMIC DNA]</scope>
    <source>
        <strain evidence="4 5">CGMCC 4.5598</strain>
    </source>
</reference>
<accession>A0A1H9YVB7</accession>
<dbReference type="Proteomes" id="UP000199361">
    <property type="component" value="Unassembled WGS sequence"/>
</dbReference>
<feature type="region of interest" description="Disordered" evidence="2">
    <location>
        <begin position="351"/>
        <end position="385"/>
    </location>
</feature>
<dbReference type="PANTHER" id="PTHR43156">
    <property type="entry name" value="STAGE II SPORULATION PROTEIN E-RELATED"/>
    <property type="match status" value="1"/>
</dbReference>
<dbReference type="SMART" id="SM00331">
    <property type="entry name" value="PP2C_SIG"/>
    <property type="match status" value="1"/>
</dbReference>
<dbReference type="AlphaFoldDB" id="A0A1H9YVB7"/>
<dbReference type="GO" id="GO:0016791">
    <property type="term" value="F:phosphatase activity"/>
    <property type="evidence" value="ECO:0007669"/>
    <property type="project" value="TreeGrafter"/>
</dbReference>